<gene>
    <name evidence="2" type="ORF">Vau01_095790</name>
</gene>
<feature type="region of interest" description="Disordered" evidence="1">
    <location>
        <begin position="334"/>
        <end position="395"/>
    </location>
</feature>
<evidence type="ECO:0000313" key="3">
    <source>
        <dbReference type="Proteomes" id="UP000612585"/>
    </source>
</evidence>
<dbReference type="Proteomes" id="UP000612585">
    <property type="component" value="Unassembled WGS sequence"/>
</dbReference>
<dbReference type="RefSeq" id="WP_204007458.1">
    <property type="nucleotide sequence ID" value="NZ_BOPG01000075.1"/>
</dbReference>
<dbReference type="EMBL" id="BOPG01000075">
    <property type="protein sequence ID" value="GIJ62063.1"/>
    <property type="molecule type" value="Genomic_DNA"/>
</dbReference>
<feature type="compositionally biased region" description="Basic residues" evidence="1">
    <location>
        <begin position="349"/>
        <end position="362"/>
    </location>
</feature>
<comment type="caution">
    <text evidence="2">The sequence shown here is derived from an EMBL/GenBank/DDBJ whole genome shotgun (WGS) entry which is preliminary data.</text>
</comment>
<reference evidence="2" key="1">
    <citation type="submission" date="2021-01" db="EMBL/GenBank/DDBJ databases">
        <title>Whole genome shotgun sequence of Virgisporangium aurantiacum NBRC 16421.</title>
        <authorList>
            <person name="Komaki H."/>
            <person name="Tamura T."/>
        </authorList>
    </citation>
    <scope>NUCLEOTIDE SEQUENCE</scope>
    <source>
        <strain evidence="2">NBRC 16421</strain>
    </source>
</reference>
<proteinExistence type="predicted"/>
<name>A0A8J3ZIK5_9ACTN</name>
<protein>
    <submittedName>
        <fullName evidence="2">Uncharacterized protein</fullName>
    </submittedName>
</protein>
<dbReference type="AlphaFoldDB" id="A0A8J3ZIK5"/>
<organism evidence="2 3">
    <name type="scientific">Virgisporangium aurantiacum</name>
    <dbReference type="NCBI Taxonomy" id="175570"/>
    <lineage>
        <taxon>Bacteria</taxon>
        <taxon>Bacillati</taxon>
        <taxon>Actinomycetota</taxon>
        <taxon>Actinomycetes</taxon>
        <taxon>Micromonosporales</taxon>
        <taxon>Micromonosporaceae</taxon>
        <taxon>Virgisporangium</taxon>
    </lineage>
</organism>
<feature type="compositionally biased region" description="Basic and acidic residues" evidence="1">
    <location>
        <begin position="372"/>
        <end position="383"/>
    </location>
</feature>
<accession>A0A8J3ZIK5</accession>
<keyword evidence="3" id="KW-1185">Reference proteome</keyword>
<sequence>MKFTITEALHEMRRLQNVDAGRLRGVAVNYYLDELTGLDRLPAPWGSRLVELIEARRAGTITADTPHYLVYSDRMPVAWATVHAAVVTPTVAMSTVQAKHQRQVAAVLADLDRDILEGLADQRDLREGRPDTTEAHHEPHMVGALRVAPADDPTATRWVRPSADLDETRADVARTLGISAADALIVSAVGYGHHGYHAHRLSLELVCAMQATAAANDVSLATVGNWIDHGLATNAEASTLPGRFAAVYSGRYTSEADYAHHRMDTQGWTGLLRDSGMEAYFDLPRYARHLFVRDVFGIGLDGAHPWRGVEVFHRPAALRVAVNEATSRLRQAVDRRRGTPAACPTPRGAARHRRTAPRRRDRRGSCRGVRRGPTERGQPDRHAANQAVRRHEHHR</sequence>
<evidence type="ECO:0000313" key="2">
    <source>
        <dbReference type="EMBL" id="GIJ62063.1"/>
    </source>
</evidence>
<evidence type="ECO:0000256" key="1">
    <source>
        <dbReference type="SAM" id="MobiDB-lite"/>
    </source>
</evidence>